<comment type="caution">
    <text evidence="1">The sequence shown here is derived from an EMBL/GenBank/DDBJ whole genome shotgun (WGS) entry which is preliminary data.</text>
</comment>
<name>A0ACB5U2X8_AMBMO</name>
<evidence type="ECO:0000313" key="1">
    <source>
        <dbReference type="EMBL" id="GMF00092.1"/>
    </source>
</evidence>
<dbReference type="Proteomes" id="UP001165064">
    <property type="component" value="Unassembled WGS sequence"/>
</dbReference>
<dbReference type="EMBL" id="BSXS01011262">
    <property type="protein sequence ID" value="GMF00092.1"/>
    <property type="molecule type" value="Genomic_DNA"/>
</dbReference>
<reference evidence="1" key="1">
    <citation type="submission" date="2023-04" db="EMBL/GenBank/DDBJ databases">
        <title>Ambrosiozyma monospora NBRC 10751.</title>
        <authorList>
            <person name="Ichikawa N."/>
            <person name="Sato H."/>
            <person name="Tonouchi N."/>
        </authorList>
    </citation>
    <scope>NUCLEOTIDE SEQUENCE</scope>
    <source>
        <strain evidence="1">NBRC 10751</strain>
    </source>
</reference>
<protein>
    <submittedName>
        <fullName evidence="1">Unnamed protein product</fullName>
    </submittedName>
</protein>
<evidence type="ECO:0000313" key="2">
    <source>
        <dbReference type="Proteomes" id="UP001165064"/>
    </source>
</evidence>
<keyword evidence="2" id="KW-1185">Reference proteome</keyword>
<sequence>MKSAASRVVVMTVFERSTKWCHMFLMTADLSSLEVVQKIGHDLKEMVTKFEKLLGSLIFLELEMEPMIAVVVNSSIASTYHCILEKFSVFFEQQIQQNSQRNSTITNTTSLDIPANITEEHIQLFKWIFCETYEACPCLIDGFLNNNHGFFHKHAKPDQSIIWDAPSSILFNKSLKSLFHVTACLRRFKNFLRFDPQESEVIETKLNEQMKKVCDLVFHNDDESAHSYNNERFGMRNIDNECPDDANDWKKRKVVRLQLSLKTWLDKLDHKPEEVSYFNIL</sequence>
<proteinExistence type="predicted"/>
<accession>A0ACB5U2X8</accession>
<organism evidence="1 2">
    <name type="scientific">Ambrosiozyma monospora</name>
    <name type="common">Yeast</name>
    <name type="synonym">Endomycopsis monosporus</name>
    <dbReference type="NCBI Taxonomy" id="43982"/>
    <lineage>
        <taxon>Eukaryota</taxon>
        <taxon>Fungi</taxon>
        <taxon>Dikarya</taxon>
        <taxon>Ascomycota</taxon>
        <taxon>Saccharomycotina</taxon>
        <taxon>Pichiomycetes</taxon>
        <taxon>Pichiales</taxon>
        <taxon>Pichiaceae</taxon>
        <taxon>Ambrosiozyma</taxon>
    </lineage>
</organism>
<gene>
    <name evidence="1" type="ORF">Amon02_001091500</name>
</gene>